<dbReference type="Proteomes" id="UP001160483">
    <property type="component" value="Unassembled WGS sequence"/>
</dbReference>
<reference evidence="1" key="1">
    <citation type="submission" date="2021-11" db="EMBL/GenBank/DDBJ databases">
        <authorList>
            <person name="Islam A."/>
            <person name="Islam S."/>
            <person name="Flora M.S."/>
            <person name="Rahman M."/>
            <person name="Ziaur R.M."/>
            <person name="Epstein J.H."/>
            <person name="Hassan M."/>
            <person name="Klassen M."/>
            <person name="Woodard K."/>
            <person name="Webb A."/>
            <person name="Webby R.J."/>
            <person name="El Zowalaty M.E."/>
        </authorList>
    </citation>
    <scope>NUCLEOTIDE SEQUENCE</scope>
    <source>
        <strain evidence="1">Pbs3</strain>
    </source>
</reference>
<name>A0AAU9LBG5_9STRA</name>
<comment type="caution">
    <text evidence="1">The sequence shown here is derived from an EMBL/GenBank/DDBJ whole genome shotgun (WGS) entry which is preliminary data.</text>
</comment>
<proteinExistence type="predicted"/>
<dbReference type="EMBL" id="CAKKTJ010000331">
    <property type="protein sequence ID" value="CAH0481929.1"/>
    <property type="molecule type" value="Genomic_DNA"/>
</dbReference>
<evidence type="ECO:0000313" key="1">
    <source>
        <dbReference type="EMBL" id="CAH0481929.1"/>
    </source>
</evidence>
<gene>
    <name evidence="1" type="ORF">PBS003_LOCUS8529</name>
</gene>
<organism evidence="1 2">
    <name type="scientific">Peronospora belbahrii</name>
    <dbReference type="NCBI Taxonomy" id="622444"/>
    <lineage>
        <taxon>Eukaryota</taxon>
        <taxon>Sar</taxon>
        <taxon>Stramenopiles</taxon>
        <taxon>Oomycota</taxon>
        <taxon>Peronosporomycetes</taxon>
        <taxon>Peronosporales</taxon>
        <taxon>Peronosporaceae</taxon>
        <taxon>Peronospora</taxon>
    </lineage>
</organism>
<accession>A0AAU9LBG5</accession>
<dbReference type="AlphaFoldDB" id="A0AAU9LBG5"/>
<evidence type="ECO:0000313" key="2">
    <source>
        <dbReference type="Proteomes" id="UP001160483"/>
    </source>
</evidence>
<protein>
    <submittedName>
        <fullName evidence="1">Uncharacterized protein</fullName>
    </submittedName>
</protein>
<sequence>MDHCGWNPQIPGFANGMEAKAEGFRTIMLAVMVDEQMTFVLVEVLYVPSAECNLFLPGLALDQGIKLPWDLNTRMFGMTKDNIEVIHTTYETSPMNVYCSQYWVQYLKEHQDNYKTASICKFCNYKRCRGHRRVA</sequence>